<dbReference type="GO" id="GO:0031177">
    <property type="term" value="F:phosphopantetheine binding"/>
    <property type="evidence" value="ECO:0007669"/>
    <property type="project" value="TreeGrafter"/>
</dbReference>
<dbReference type="GO" id="GO:0008610">
    <property type="term" value="P:lipid biosynthetic process"/>
    <property type="evidence" value="ECO:0007669"/>
    <property type="project" value="UniProtKB-ARBA"/>
</dbReference>
<dbReference type="Proteomes" id="UP000248924">
    <property type="component" value="Unassembled WGS sequence"/>
</dbReference>
<organism evidence="2 3">
    <name type="scientific">Micromonospora craterilacus</name>
    <dbReference type="NCBI Taxonomy" id="1655439"/>
    <lineage>
        <taxon>Bacteria</taxon>
        <taxon>Bacillati</taxon>
        <taxon>Actinomycetota</taxon>
        <taxon>Actinomycetes</taxon>
        <taxon>Micromonosporales</taxon>
        <taxon>Micromonosporaceae</taxon>
        <taxon>Micromonospora</taxon>
    </lineage>
</organism>
<gene>
    <name evidence="2" type="ORF">C1I95_14925</name>
</gene>
<dbReference type="Pfam" id="PF00668">
    <property type="entry name" value="Condensation"/>
    <property type="match status" value="1"/>
</dbReference>
<proteinExistence type="predicted"/>
<sequence length="473" mass="51779">MADAGWRTRAGAVDLSQRLPAASPGRVAPSEGRQLTVTEVSGSPLTYAQELLDELERWSPGRVSGPRSVLSAAHRVTGPVDTTVLRAALGDVVARHGALRTVVVADSTRRYQRVQPPEPATLTVTDLDTDDPPERFMASIGRLEHPSDAVPRLWAYLGRYSERDGLLVLVGHRVAVDEWSLSVLARDLVAAYTRRVRGVDPLDGAVMQYVDIAADDRSAQWQARIRRLVPYWRDRLRGVTELGLPVVPLASARRSGAPGQGPTERTATASFAVDEDLWRRVADAARRRRTTPFTVLFTAFVAEFFAGTDGAAVVPVLTPGRIPSEWETVGCLFNMLSMRLDLSGDPTAEELLRRVDATCREAYVNDIPLMPVVRQTPELAAALTSRDRVLPFFQYVPPPPVRPLVDEPAVDLAPLDVALSAMPLIPTALRWRLVGAGPVTGQVGYDPTLFDGAWVAERVNGYLHRLDQLAGFR</sequence>
<name>A0A2W2F831_9ACTN</name>
<dbReference type="PANTHER" id="PTHR45527:SF1">
    <property type="entry name" value="FATTY ACID SYNTHASE"/>
    <property type="match status" value="1"/>
</dbReference>
<dbReference type="InterPro" id="IPR001242">
    <property type="entry name" value="Condensation_dom"/>
</dbReference>
<dbReference type="GO" id="GO:0003824">
    <property type="term" value="F:catalytic activity"/>
    <property type="evidence" value="ECO:0007669"/>
    <property type="project" value="InterPro"/>
</dbReference>
<dbReference type="AlphaFoldDB" id="A0A2W2F831"/>
<accession>A0A2W2F831</accession>
<dbReference type="GO" id="GO:0005737">
    <property type="term" value="C:cytoplasm"/>
    <property type="evidence" value="ECO:0007669"/>
    <property type="project" value="TreeGrafter"/>
</dbReference>
<dbReference type="EMBL" id="POTY01000082">
    <property type="protein sequence ID" value="PZG17747.1"/>
    <property type="molecule type" value="Genomic_DNA"/>
</dbReference>
<evidence type="ECO:0000313" key="2">
    <source>
        <dbReference type="EMBL" id="PZG17747.1"/>
    </source>
</evidence>
<dbReference type="GO" id="GO:0044550">
    <property type="term" value="P:secondary metabolite biosynthetic process"/>
    <property type="evidence" value="ECO:0007669"/>
    <property type="project" value="TreeGrafter"/>
</dbReference>
<comment type="caution">
    <text evidence="2">The sequence shown here is derived from an EMBL/GenBank/DDBJ whole genome shotgun (WGS) entry which is preliminary data.</text>
</comment>
<evidence type="ECO:0000259" key="1">
    <source>
        <dbReference type="Pfam" id="PF00668"/>
    </source>
</evidence>
<dbReference type="Gene3D" id="3.30.559.10">
    <property type="entry name" value="Chloramphenicol acetyltransferase-like domain"/>
    <property type="match status" value="1"/>
</dbReference>
<dbReference type="InterPro" id="IPR023213">
    <property type="entry name" value="CAT-like_dom_sf"/>
</dbReference>
<feature type="domain" description="Condensation" evidence="1">
    <location>
        <begin position="70"/>
        <end position="377"/>
    </location>
</feature>
<keyword evidence="3" id="KW-1185">Reference proteome</keyword>
<dbReference type="GO" id="GO:0043041">
    <property type="term" value="P:amino acid activation for nonribosomal peptide biosynthetic process"/>
    <property type="evidence" value="ECO:0007669"/>
    <property type="project" value="TreeGrafter"/>
</dbReference>
<protein>
    <recommendedName>
        <fullName evidence="1">Condensation domain-containing protein</fullName>
    </recommendedName>
</protein>
<evidence type="ECO:0000313" key="3">
    <source>
        <dbReference type="Proteomes" id="UP000248924"/>
    </source>
</evidence>
<dbReference type="Gene3D" id="3.30.559.30">
    <property type="entry name" value="Nonribosomal peptide synthetase, condensation domain"/>
    <property type="match status" value="1"/>
</dbReference>
<reference evidence="2 3" key="1">
    <citation type="submission" date="2018-01" db="EMBL/GenBank/DDBJ databases">
        <title>Draft genome sequence of Jishengella sp. NA12.</title>
        <authorList>
            <person name="Sahin N."/>
            <person name="Ay H."/>
            <person name="Saygin H."/>
        </authorList>
    </citation>
    <scope>NUCLEOTIDE SEQUENCE [LARGE SCALE GENOMIC DNA]</scope>
    <source>
        <strain evidence="2 3">NA12</strain>
    </source>
</reference>
<dbReference type="SUPFAM" id="SSF52777">
    <property type="entry name" value="CoA-dependent acyltransferases"/>
    <property type="match status" value="2"/>
</dbReference>
<dbReference type="PANTHER" id="PTHR45527">
    <property type="entry name" value="NONRIBOSOMAL PEPTIDE SYNTHETASE"/>
    <property type="match status" value="1"/>
</dbReference>